<accession>A0ABU3Z5M2</accession>
<name>A0ABU3Z5M2_9EURY</name>
<proteinExistence type="predicted"/>
<dbReference type="EMBL" id="JABFFQ010000018">
    <property type="protein sequence ID" value="MDV4344104.1"/>
    <property type="molecule type" value="Genomic_DNA"/>
</dbReference>
<organism evidence="1 2">
    <name type="scientific">Methanoculleus nereidis</name>
    <dbReference type="NCBI Taxonomy" id="2735141"/>
    <lineage>
        <taxon>Archaea</taxon>
        <taxon>Methanobacteriati</taxon>
        <taxon>Methanobacteriota</taxon>
        <taxon>Stenosarchaea group</taxon>
        <taxon>Methanomicrobia</taxon>
        <taxon>Methanomicrobiales</taxon>
        <taxon>Methanomicrobiaceae</taxon>
        <taxon>Methanoculleus</taxon>
    </lineage>
</organism>
<sequence length="169" mass="18170">MADFVQTTVNKTAVRDLAVPITDVESFNILILAVINDNPFGCVGYTDRDGQTVDAVVRSREHYTAKVFYLSGEGKRVGSVSLLSPTIAAFNANAAEVLGNTALATAMGATAAVRDGPGETYYARLKCHNPSGDDYDVTSTRKTVRISSYHDDAIKNTVETWADDVTSLE</sequence>
<comment type="caution">
    <text evidence="1">The sequence shown here is derived from an EMBL/GenBank/DDBJ whole genome shotgun (WGS) entry which is preliminary data.</text>
</comment>
<evidence type="ECO:0000313" key="1">
    <source>
        <dbReference type="EMBL" id="MDV4344104.1"/>
    </source>
</evidence>
<reference evidence="1 2" key="1">
    <citation type="submission" date="2020-05" db="EMBL/GenBank/DDBJ databases">
        <title>Isolation and characterization of methanoarchaea from a cold seep at offshore SW Taiwan.</title>
        <authorList>
            <person name="Chen Y.-W."/>
            <person name="Chen S.-C."/>
            <person name="Lai M.-C."/>
        </authorList>
    </citation>
    <scope>NUCLEOTIDE SEQUENCE [LARGE SCALE GENOMIC DNA]</scope>
    <source>
        <strain evidence="1 2">YWC-01</strain>
    </source>
</reference>
<dbReference type="Proteomes" id="UP001273768">
    <property type="component" value="Unassembled WGS sequence"/>
</dbReference>
<evidence type="ECO:0000313" key="2">
    <source>
        <dbReference type="Proteomes" id="UP001273768"/>
    </source>
</evidence>
<protein>
    <submittedName>
        <fullName evidence="1">Uncharacterized protein</fullName>
    </submittedName>
</protein>
<dbReference type="RefSeq" id="WP_317297285.1">
    <property type="nucleotide sequence ID" value="NZ_JABFFQ010000018.1"/>
</dbReference>
<gene>
    <name evidence="1" type="ORF">HL657_13205</name>
</gene>
<keyword evidence="2" id="KW-1185">Reference proteome</keyword>